<feature type="domain" description="Nucleoplasmin core" evidence="4">
    <location>
        <begin position="33"/>
        <end position="134"/>
    </location>
</feature>
<dbReference type="AlphaFoldDB" id="A0A8C4Q5G4"/>
<evidence type="ECO:0000313" key="5">
    <source>
        <dbReference type="Ensembl" id="ENSEBUP00000010335.1"/>
    </source>
</evidence>
<dbReference type="Proteomes" id="UP000694388">
    <property type="component" value="Unplaced"/>
</dbReference>
<dbReference type="PANTHER" id="PTHR22747">
    <property type="entry name" value="NUCLEOPLASMIN"/>
    <property type="match status" value="1"/>
</dbReference>
<dbReference type="SUPFAM" id="SSF69203">
    <property type="entry name" value="Nucleoplasmin-like core domain"/>
    <property type="match status" value="1"/>
</dbReference>
<dbReference type="Gene3D" id="2.60.120.340">
    <property type="entry name" value="Nucleoplasmin core domain"/>
    <property type="match status" value="1"/>
</dbReference>
<reference evidence="5" key="2">
    <citation type="submission" date="2025-09" db="UniProtKB">
        <authorList>
            <consortium name="Ensembl"/>
        </authorList>
    </citation>
    <scope>IDENTIFICATION</scope>
</reference>
<name>A0A8C4Q5G4_EPTBU</name>
<comment type="similarity">
    <text evidence="2">Belongs to the nucleoplasmin family.</text>
</comment>
<proteinExistence type="inferred from homology"/>
<protein>
    <recommendedName>
        <fullName evidence="4">Nucleoplasmin core domain-containing protein</fullName>
    </recommendedName>
</protein>
<dbReference type="InterPro" id="IPR036824">
    <property type="entry name" value="Nucleoplasmin_core_dom_sf"/>
</dbReference>
<sequence>MRFRLPLRRKQACTFARSCALECTHCVLCTDAGCKLVAGKSRAFTLSEKSHDQQEFLSLHSVSLISVGASAPDELHVLEISAMGFEKEQISVPVAALRPSVQPSIALHGLELHPPVKLHLLAGAGPLHVCGQYIVGTWKET</sequence>
<dbReference type="PANTHER" id="PTHR22747:SF18">
    <property type="entry name" value="GEO09167P1-RELATED"/>
    <property type="match status" value="1"/>
</dbReference>
<dbReference type="InterPro" id="IPR024057">
    <property type="entry name" value="Nucleoplasmin_core_dom"/>
</dbReference>
<comment type="subcellular location">
    <subcellularLocation>
        <location evidence="1">Nucleus</location>
    </subcellularLocation>
</comment>
<dbReference type="GO" id="GO:0005654">
    <property type="term" value="C:nucleoplasm"/>
    <property type="evidence" value="ECO:0007669"/>
    <property type="project" value="TreeGrafter"/>
</dbReference>
<reference evidence="5" key="1">
    <citation type="submission" date="2025-08" db="UniProtKB">
        <authorList>
            <consortium name="Ensembl"/>
        </authorList>
    </citation>
    <scope>IDENTIFICATION</scope>
</reference>
<dbReference type="GO" id="GO:0003723">
    <property type="term" value="F:RNA binding"/>
    <property type="evidence" value="ECO:0007669"/>
    <property type="project" value="TreeGrafter"/>
</dbReference>
<evidence type="ECO:0000256" key="3">
    <source>
        <dbReference type="ARBA" id="ARBA00023242"/>
    </source>
</evidence>
<evidence type="ECO:0000256" key="1">
    <source>
        <dbReference type="ARBA" id="ARBA00004123"/>
    </source>
</evidence>
<evidence type="ECO:0000256" key="2">
    <source>
        <dbReference type="ARBA" id="ARBA00010744"/>
    </source>
</evidence>
<accession>A0A8C4Q5G4</accession>
<dbReference type="Pfam" id="PF03066">
    <property type="entry name" value="Nucleoplasmin"/>
    <property type="match status" value="1"/>
</dbReference>
<dbReference type="GO" id="GO:0006338">
    <property type="term" value="P:chromatin remodeling"/>
    <property type="evidence" value="ECO:0007669"/>
    <property type="project" value="TreeGrafter"/>
</dbReference>
<dbReference type="GO" id="GO:0003682">
    <property type="term" value="F:chromatin binding"/>
    <property type="evidence" value="ECO:0007669"/>
    <property type="project" value="TreeGrafter"/>
</dbReference>
<dbReference type="Ensembl" id="ENSEBUT00000010882.1">
    <property type="protein sequence ID" value="ENSEBUP00000010335.1"/>
    <property type="gene ID" value="ENSEBUG00000006655.1"/>
</dbReference>
<evidence type="ECO:0000313" key="6">
    <source>
        <dbReference type="Proteomes" id="UP000694388"/>
    </source>
</evidence>
<dbReference type="OMA" id="QACTFAR"/>
<dbReference type="InterPro" id="IPR004301">
    <property type="entry name" value="Nucleoplasmin"/>
</dbReference>
<evidence type="ECO:0000259" key="4">
    <source>
        <dbReference type="Pfam" id="PF03066"/>
    </source>
</evidence>
<dbReference type="GO" id="GO:0005730">
    <property type="term" value="C:nucleolus"/>
    <property type="evidence" value="ECO:0007669"/>
    <property type="project" value="TreeGrafter"/>
</dbReference>
<keyword evidence="6" id="KW-1185">Reference proteome</keyword>
<dbReference type="GO" id="GO:0042393">
    <property type="term" value="F:histone binding"/>
    <property type="evidence" value="ECO:0007669"/>
    <property type="project" value="TreeGrafter"/>
</dbReference>
<dbReference type="GO" id="GO:0005737">
    <property type="term" value="C:cytoplasm"/>
    <property type="evidence" value="ECO:0007669"/>
    <property type="project" value="TreeGrafter"/>
</dbReference>
<keyword evidence="3" id="KW-0539">Nucleus</keyword>
<organism evidence="5 6">
    <name type="scientific">Eptatretus burgeri</name>
    <name type="common">Inshore hagfish</name>
    <dbReference type="NCBI Taxonomy" id="7764"/>
    <lineage>
        <taxon>Eukaryota</taxon>
        <taxon>Metazoa</taxon>
        <taxon>Chordata</taxon>
        <taxon>Craniata</taxon>
        <taxon>Vertebrata</taxon>
        <taxon>Cyclostomata</taxon>
        <taxon>Myxini</taxon>
        <taxon>Myxiniformes</taxon>
        <taxon>Myxinidae</taxon>
        <taxon>Eptatretinae</taxon>
        <taxon>Eptatretus</taxon>
    </lineage>
</organism>